<evidence type="ECO:0000313" key="9">
    <source>
        <dbReference type="Proteomes" id="UP000263232"/>
    </source>
</evidence>
<feature type="domain" description="Nudix hydrolase" evidence="7">
    <location>
        <begin position="2"/>
        <end position="131"/>
    </location>
</feature>
<dbReference type="PROSITE" id="PS51462">
    <property type="entry name" value="NUDIX"/>
    <property type="match status" value="1"/>
</dbReference>
<keyword evidence="4 6" id="KW-0378">Hydrolase</keyword>
<dbReference type="PRINTS" id="PR00502">
    <property type="entry name" value="NUDIXFAMILY"/>
</dbReference>
<dbReference type="InterPro" id="IPR003565">
    <property type="entry name" value="Tetra_PHTase"/>
</dbReference>
<dbReference type="AlphaFoldDB" id="A0A347WL51"/>
<dbReference type="KEGG" id="abae:CL176_07255"/>
<gene>
    <name evidence="8" type="ORF">CL176_07255</name>
</gene>
<protein>
    <recommendedName>
        <fullName evidence="2">Bis(5'-nucleosyl)-tetraphosphatase [asymmetrical]</fullName>
    </recommendedName>
    <alternativeName>
        <fullName evidence="5">Diadenosine 5',5'''-P1,P4-tetraphosphate asymmetrical hydrolase</fullName>
    </alternativeName>
</protein>
<evidence type="ECO:0000256" key="1">
    <source>
        <dbReference type="ARBA" id="ARBA00005582"/>
    </source>
</evidence>
<evidence type="ECO:0000256" key="5">
    <source>
        <dbReference type="ARBA" id="ARBA00032644"/>
    </source>
</evidence>
<dbReference type="RefSeq" id="WP_118990708.1">
    <property type="nucleotide sequence ID" value="NZ_CP023434.1"/>
</dbReference>
<keyword evidence="3" id="KW-0547">Nucleotide-binding</keyword>
<dbReference type="GO" id="GO:0006754">
    <property type="term" value="P:ATP biosynthetic process"/>
    <property type="evidence" value="ECO:0007669"/>
    <property type="project" value="TreeGrafter"/>
</dbReference>
<evidence type="ECO:0000256" key="4">
    <source>
        <dbReference type="ARBA" id="ARBA00022801"/>
    </source>
</evidence>
<dbReference type="PANTHER" id="PTHR21340:SF0">
    <property type="entry name" value="BIS(5'-NUCLEOSYL)-TETRAPHOSPHATASE [ASYMMETRICAL]"/>
    <property type="match status" value="1"/>
</dbReference>
<dbReference type="GO" id="GO:0006167">
    <property type="term" value="P:AMP biosynthetic process"/>
    <property type="evidence" value="ECO:0007669"/>
    <property type="project" value="TreeGrafter"/>
</dbReference>
<dbReference type="OrthoDB" id="9816289at2"/>
<sequence>MKEEISCGAVVYRMETNKPLYLVIRHMNGGHWAFAKGHVEANETEEETALREIQEETGLHVELDTNFREVNRYSPGPGITKDVIYFLAQAQTSAIQEQAIEVTDSAWLPFEEAVERLTYANDQAILTKAHHYLQD</sequence>
<organism evidence="8 9">
    <name type="scientific">Suicoccus acidiformans</name>
    <dbReference type="NCBI Taxonomy" id="2036206"/>
    <lineage>
        <taxon>Bacteria</taxon>
        <taxon>Bacillati</taxon>
        <taxon>Bacillota</taxon>
        <taxon>Bacilli</taxon>
        <taxon>Lactobacillales</taxon>
        <taxon>Aerococcaceae</taxon>
        <taxon>Suicoccus</taxon>
    </lineage>
</organism>
<dbReference type="GO" id="GO:0004081">
    <property type="term" value="F:bis(5'-nucleosyl)-tetraphosphatase (asymmetrical) activity"/>
    <property type="evidence" value="ECO:0007669"/>
    <property type="project" value="TreeGrafter"/>
</dbReference>
<dbReference type="Gene3D" id="3.90.79.10">
    <property type="entry name" value="Nucleoside Triphosphate Pyrophosphohydrolase"/>
    <property type="match status" value="1"/>
</dbReference>
<dbReference type="Pfam" id="PF00293">
    <property type="entry name" value="NUDIX"/>
    <property type="match status" value="1"/>
</dbReference>
<dbReference type="InterPro" id="IPR020084">
    <property type="entry name" value="NUDIX_hydrolase_CS"/>
</dbReference>
<dbReference type="PROSITE" id="PS00893">
    <property type="entry name" value="NUDIX_BOX"/>
    <property type="match status" value="1"/>
</dbReference>
<dbReference type="InterPro" id="IPR051325">
    <property type="entry name" value="Nudix_hydrolase_domain"/>
</dbReference>
<dbReference type="Proteomes" id="UP000263232">
    <property type="component" value="Chromosome"/>
</dbReference>
<evidence type="ECO:0000256" key="6">
    <source>
        <dbReference type="RuleBase" id="RU003476"/>
    </source>
</evidence>
<dbReference type="PANTHER" id="PTHR21340">
    <property type="entry name" value="DIADENOSINE 5,5-P1,P4-TETRAPHOSPHATE PYROPHOSPHOHYDROLASE MUTT"/>
    <property type="match status" value="1"/>
</dbReference>
<dbReference type="InterPro" id="IPR000086">
    <property type="entry name" value="NUDIX_hydrolase_dom"/>
</dbReference>
<reference evidence="8 9" key="1">
    <citation type="submission" date="2017-09" db="EMBL/GenBank/DDBJ databases">
        <title>Complete genome sequence of Oxytococcus suis strain ZY16052.</title>
        <authorList>
            <person name="Li F."/>
        </authorList>
    </citation>
    <scope>NUCLEOTIDE SEQUENCE [LARGE SCALE GENOMIC DNA]</scope>
    <source>
        <strain evidence="8 9">ZY16052</strain>
    </source>
</reference>
<dbReference type="InterPro" id="IPR015797">
    <property type="entry name" value="NUDIX_hydrolase-like_dom_sf"/>
</dbReference>
<name>A0A347WL51_9LACT</name>
<keyword evidence="9" id="KW-1185">Reference proteome</keyword>
<dbReference type="SUPFAM" id="SSF55811">
    <property type="entry name" value="Nudix"/>
    <property type="match status" value="1"/>
</dbReference>
<accession>A0A347WL51</accession>
<proteinExistence type="inferred from homology"/>
<evidence type="ECO:0000313" key="8">
    <source>
        <dbReference type="EMBL" id="AXY25808.1"/>
    </source>
</evidence>
<comment type="similarity">
    <text evidence="1 6">Belongs to the Nudix hydrolase family.</text>
</comment>
<evidence type="ECO:0000259" key="7">
    <source>
        <dbReference type="PROSITE" id="PS51462"/>
    </source>
</evidence>
<dbReference type="GO" id="GO:0000166">
    <property type="term" value="F:nucleotide binding"/>
    <property type="evidence" value="ECO:0007669"/>
    <property type="project" value="UniProtKB-KW"/>
</dbReference>
<evidence type="ECO:0000256" key="2">
    <source>
        <dbReference type="ARBA" id="ARBA00018911"/>
    </source>
</evidence>
<dbReference type="EMBL" id="CP023434">
    <property type="protein sequence ID" value="AXY25808.1"/>
    <property type="molecule type" value="Genomic_DNA"/>
</dbReference>
<evidence type="ECO:0000256" key="3">
    <source>
        <dbReference type="ARBA" id="ARBA00022741"/>
    </source>
</evidence>
<dbReference type="CDD" id="cd03428">
    <property type="entry name" value="NUDIX_Ap4A_Nudt2"/>
    <property type="match status" value="1"/>
</dbReference>
<dbReference type="InterPro" id="IPR020476">
    <property type="entry name" value="Nudix_hydrolase"/>
</dbReference>